<sequence>MWRFALRTVRARVSAYSASAAVIAAGTALLTAFAALLDSGRAIPAGGGESLCILAAIMGGWTVVVVVFGIASTVALVNQQRARELALIRSIGAVPRQVRVMVVVETGAVALPAVLAGVLPGIGLGAFLLARMVALGVVTETARFVVHGPALAVGAGVSLLSATVAAVPAGRRAATVAPVLALTGAAGAEGVPRSRAKTVVGVVFLLIGCGCGIGTLFMTDGPLLAAGAGPACIGVAIGLALLSPWGIAALGPLATRCRGNATRLALRNLAARAADAGTVVGALTLLIGIATGTLYMQSTEDSIVGRAPGDIGPQFAAANYMVVAMIIAFCSLTVGNSLVAATWKRRREFGLLRLTAVTRRQVLGMVVAESTATTLVSMVLGTIAAAATVVPYSIVRTGSPVPGGPWWMFPAIIAGGFSIAFAATVSTGFRATRMRPLAALTTP</sequence>
<dbReference type="InterPro" id="IPR050250">
    <property type="entry name" value="Macrolide_Exporter_MacB"/>
</dbReference>
<reference evidence="10 11" key="1">
    <citation type="submission" date="2024-06" db="EMBL/GenBank/DDBJ databases">
        <title>The Natural Products Discovery Center: Release of the First 8490 Sequenced Strains for Exploring Actinobacteria Biosynthetic Diversity.</title>
        <authorList>
            <person name="Kalkreuter E."/>
            <person name="Kautsar S.A."/>
            <person name="Yang D."/>
            <person name="Bader C.D."/>
            <person name="Teijaro C.N."/>
            <person name="Fluegel L."/>
            <person name="Davis C.M."/>
            <person name="Simpson J.R."/>
            <person name="Lauterbach L."/>
            <person name="Steele A.D."/>
            <person name="Gui C."/>
            <person name="Meng S."/>
            <person name="Li G."/>
            <person name="Viehrig K."/>
            <person name="Ye F."/>
            <person name="Su P."/>
            <person name="Kiefer A.F."/>
            <person name="Nichols A."/>
            <person name="Cepeda A.J."/>
            <person name="Yan W."/>
            <person name="Fan B."/>
            <person name="Jiang Y."/>
            <person name="Adhikari A."/>
            <person name="Zheng C.-J."/>
            <person name="Schuster L."/>
            <person name="Cowan T.M."/>
            <person name="Smanski M.J."/>
            <person name="Chevrette M.G."/>
            <person name="De Carvalho L.P.S."/>
            <person name="Shen B."/>
        </authorList>
    </citation>
    <scope>NUCLEOTIDE SEQUENCE [LARGE SCALE GENOMIC DNA]</scope>
    <source>
        <strain evidence="10 11">NPDC019708</strain>
    </source>
</reference>
<dbReference type="PANTHER" id="PTHR30572:SF4">
    <property type="entry name" value="ABC TRANSPORTER PERMEASE YTRF"/>
    <property type="match status" value="1"/>
</dbReference>
<evidence type="ECO:0000256" key="8">
    <source>
        <dbReference type="SAM" id="SignalP"/>
    </source>
</evidence>
<evidence type="ECO:0000313" key="10">
    <source>
        <dbReference type="EMBL" id="MEU1951989.1"/>
    </source>
</evidence>
<dbReference type="InterPro" id="IPR003838">
    <property type="entry name" value="ABC3_permease_C"/>
</dbReference>
<evidence type="ECO:0000256" key="4">
    <source>
        <dbReference type="ARBA" id="ARBA00022989"/>
    </source>
</evidence>
<organism evidence="10 11">
    <name type="scientific">Nocardia rhamnosiphila</name>
    <dbReference type="NCBI Taxonomy" id="426716"/>
    <lineage>
        <taxon>Bacteria</taxon>
        <taxon>Bacillati</taxon>
        <taxon>Actinomycetota</taxon>
        <taxon>Actinomycetes</taxon>
        <taxon>Mycobacteriales</taxon>
        <taxon>Nocardiaceae</taxon>
        <taxon>Nocardia</taxon>
    </lineage>
</organism>
<feature type="domain" description="ABC3 transporter permease C-terminal" evidence="9">
    <location>
        <begin position="321"/>
        <end position="435"/>
    </location>
</feature>
<feature type="transmembrane region" description="Helical" evidence="7">
    <location>
        <begin position="52"/>
        <end position="77"/>
    </location>
</feature>
<dbReference type="Proteomes" id="UP001550628">
    <property type="component" value="Unassembled WGS sequence"/>
</dbReference>
<feature type="domain" description="ABC3 transporter permease C-terminal" evidence="9">
    <location>
        <begin position="59"/>
        <end position="172"/>
    </location>
</feature>
<feature type="signal peptide" evidence="8">
    <location>
        <begin position="1"/>
        <end position="20"/>
    </location>
</feature>
<evidence type="ECO:0000256" key="6">
    <source>
        <dbReference type="ARBA" id="ARBA00038076"/>
    </source>
</evidence>
<feature type="transmembrane region" description="Helical" evidence="7">
    <location>
        <begin position="317"/>
        <end position="341"/>
    </location>
</feature>
<dbReference type="EMBL" id="JBEYBF010000004">
    <property type="protein sequence ID" value="MEU1951989.1"/>
    <property type="molecule type" value="Genomic_DNA"/>
</dbReference>
<evidence type="ECO:0000256" key="5">
    <source>
        <dbReference type="ARBA" id="ARBA00023136"/>
    </source>
</evidence>
<feature type="transmembrane region" description="Helical" evidence="7">
    <location>
        <begin position="276"/>
        <end position="297"/>
    </location>
</feature>
<comment type="subcellular location">
    <subcellularLocation>
        <location evidence="1">Cell membrane</location>
        <topology evidence="1">Multi-pass membrane protein</topology>
    </subcellularLocation>
</comment>
<keyword evidence="11" id="KW-1185">Reference proteome</keyword>
<feature type="transmembrane region" description="Helical" evidence="7">
    <location>
        <begin position="362"/>
        <end position="394"/>
    </location>
</feature>
<protein>
    <submittedName>
        <fullName evidence="10">ABC transporter permease</fullName>
    </submittedName>
</protein>
<feature type="transmembrane region" description="Helical" evidence="7">
    <location>
        <begin position="198"/>
        <end position="218"/>
    </location>
</feature>
<gene>
    <name evidence="10" type="ORF">ABZ510_09010</name>
</gene>
<keyword evidence="5 7" id="KW-0472">Membrane</keyword>
<evidence type="ECO:0000259" key="9">
    <source>
        <dbReference type="Pfam" id="PF02687"/>
    </source>
</evidence>
<keyword evidence="8" id="KW-0732">Signal</keyword>
<dbReference type="PANTHER" id="PTHR30572">
    <property type="entry name" value="MEMBRANE COMPONENT OF TRANSPORTER-RELATED"/>
    <property type="match status" value="1"/>
</dbReference>
<evidence type="ECO:0000256" key="7">
    <source>
        <dbReference type="SAM" id="Phobius"/>
    </source>
</evidence>
<feature type="transmembrane region" description="Helical" evidence="7">
    <location>
        <begin position="224"/>
        <end position="255"/>
    </location>
</feature>
<keyword evidence="4 7" id="KW-1133">Transmembrane helix</keyword>
<evidence type="ECO:0000256" key="3">
    <source>
        <dbReference type="ARBA" id="ARBA00022692"/>
    </source>
</evidence>
<feature type="transmembrane region" description="Helical" evidence="7">
    <location>
        <begin position="406"/>
        <end position="425"/>
    </location>
</feature>
<keyword evidence="2" id="KW-1003">Cell membrane</keyword>
<accession>A0ABV2WM85</accession>
<dbReference type="RefSeq" id="WP_356954179.1">
    <property type="nucleotide sequence ID" value="NZ_JBEYBD010000001.1"/>
</dbReference>
<comment type="caution">
    <text evidence="10">The sequence shown here is derived from an EMBL/GenBank/DDBJ whole genome shotgun (WGS) entry which is preliminary data.</text>
</comment>
<keyword evidence="3 7" id="KW-0812">Transmembrane</keyword>
<comment type="similarity">
    <text evidence="6">Belongs to the ABC-4 integral membrane protein family.</text>
</comment>
<dbReference type="Pfam" id="PF02687">
    <property type="entry name" value="FtsX"/>
    <property type="match status" value="2"/>
</dbReference>
<evidence type="ECO:0000256" key="2">
    <source>
        <dbReference type="ARBA" id="ARBA00022475"/>
    </source>
</evidence>
<name>A0ABV2WM85_9NOCA</name>
<feature type="chain" id="PRO_5045728828" evidence="8">
    <location>
        <begin position="21"/>
        <end position="443"/>
    </location>
</feature>
<feature type="transmembrane region" description="Helical" evidence="7">
    <location>
        <begin position="150"/>
        <end position="167"/>
    </location>
</feature>
<proteinExistence type="inferred from homology"/>
<evidence type="ECO:0000313" key="11">
    <source>
        <dbReference type="Proteomes" id="UP001550628"/>
    </source>
</evidence>
<evidence type="ECO:0000256" key="1">
    <source>
        <dbReference type="ARBA" id="ARBA00004651"/>
    </source>
</evidence>